<reference evidence="1" key="1">
    <citation type="submission" date="2021-07" db="EMBL/GenBank/DDBJ databases">
        <title>Roseobacter insulae sp. nov., isolated from a tidal flat.</title>
        <authorList>
            <person name="Park S."/>
            <person name="Yoon J.-H."/>
        </authorList>
    </citation>
    <scope>NUCLEOTIDE SEQUENCE</scope>
    <source>
        <strain evidence="1">YSTF-M11</strain>
    </source>
</reference>
<proteinExistence type="predicted"/>
<protein>
    <submittedName>
        <fullName evidence="1">Uncharacterized protein</fullName>
    </submittedName>
</protein>
<evidence type="ECO:0000313" key="2">
    <source>
        <dbReference type="Proteomes" id="UP001138661"/>
    </source>
</evidence>
<keyword evidence="2" id="KW-1185">Reference proteome</keyword>
<comment type="caution">
    <text evidence="1">The sequence shown here is derived from an EMBL/GenBank/DDBJ whole genome shotgun (WGS) entry which is preliminary data.</text>
</comment>
<dbReference type="Proteomes" id="UP001138661">
    <property type="component" value="Unassembled WGS sequence"/>
</dbReference>
<accession>A0A9X1FU11</accession>
<name>A0A9X1FU11_9RHOB</name>
<dbReference type="AlphaFoldDB" id="A0A9X1FU11"/>
<dbReference type="EMBL" id="JAHXDN010000002">
    <property type="protein sequence ID" value="MBW4707855.1"/>
    <property type="molecule type" value="Genomic_DNA"/>
</dbReference>
<sequence>MAVEHALFDGRPARGAPLLNGVEALEVMLAEADNDMTLSTIVAQAHMDIAWAWRGTGWDTQVPKRHRDAFDAHFDRARDILAPFEMRSCTSPILAAAKCALHGSGKSTPNQLAADYEKLIDLEPRNPGPMRAMGNYLSPRWFGTHAQLELEARRTASRTQHIWGAGAYTWVMFDALSGDDIACADLDLDFFVEGLHDILDRKPHQYTVNLLAAYCANTIGSNLTGYDPADQTRTRIAGCADWIVRKHLTELHPLIWAHAANGFDNNLRVRSARGFAAAGRAEALRIIADLFRREIAQGHRIIFTADGPVAEHS</sequence>
<gene>
    <name evidence="1" type="ORF">KX928_08665</name>
</gene>
<evidence type="ECO:0000313" key="1">
    <source>
        <dbReference type="EMBL" id="MBW4707855.1"/>
    </source>
</evidence>
<organism evidence="1 2">
    <name type="scientific">Roseobacter insulae</name>
    <dbReference type="NCBI Taxonomy" id="2859783"/>
    <lineage>
        <taxon>Bacteria</taxon>
        <taxon>Pseudomonadati</taxon>
        <taxon>Pseudomonadota</taxon>
        <taxon>Alphaproteobacteria</taxon>
        <taxon>Rhodobacterales</taxon>
        <taxon>Roseobacteraceae</taxon>
        <taxon>Roseobacter</taxon>
    </lineage>
</organism>